<evidence type="ECO:0000313" key="7">
    <source>
        <dbReference type="Proteomes" id="UP000025229"/>
    </source>
</evidence>
<feature type="domain" description="Carrier" evidence="4">
    <location>
        <begin position="553"/>
        <end position="630"/>
    </location>
</feature>
<dbReference type="Gene3D" id="3.40.50.720">
    <property type="entry name" value="NAD(P)-binding Rossmann-like Domain"/>
    <property type="match status" value="1"/>
</dbReference>
<dbReference type="Pfam" id="PF07993">
    <property type="entry name" value="NAD_binding_4"/>
    <property type="match status" value="1"/>
</dbReference>
<dbReference type="SMART" id="SM00823">
    <property type="entry name" value="PKS_PP"/>
    <property type="match status" value="1"/>
</dbReference>
<dbReference type="InterPro" id="IPR000873">
    <property type="entry name" value="AMP-dep_synth/lig_dom"/>
</dbReference>
<gene>
    <name evidence="5" type="ORF">RradSPS_0611</name>
    <name evidence="6" type="ORF">SIL72_04620</name>
</gene>
<evidence type="ECO:0000259" key="4">
    <source>
        <dbReference type="PROSITE" id="PS50075"/>
    </source>
</evidence>
<dbReference type="AlphaFoldDB" id="A0A023X1F1"/>
<dbReference type="Proteomes" id="UP000025229">
    <property type="component" value="Chromosome"/>
</dbReference>
<feature type="region of interest" description="Disordered" evidence="3">
    <location>
        <begin position="524"/>
        <end position="559"/>
    </location>
</feature>
<sequence>MVRNLKEDRDDRTRTHPKKPPCLHDLFREQARRTPDIPALADGSGETGLLYRELDRLTDGLASRLRRLGVGRDVPVGIYMERSTEYVVAMLAALKAGGAFLPLELAYPPAMLEKVVRDSAVDVVLTKSPYLKDLPGETSRAAGTLTLDEGWADGLSAATEDELAEAPDVSPDDLAFIAYSSGTTGEPKGIANPHRAATGSYAWRFGIDAPEPGDRVGCNVFFIWEALRPLIRGATTLVIPDDAVYDPEALVRFLGESRITETLFTPSLLETVLNHSEATLASDLPDLKKLWLNGEVVTKRLVGRAAKALPKTRLLTVYSISEAHEVAAGDLRKLSRNSEATHCPVGAPFDAGEVHVLDEELHPVPPGEPGELFVGGDWLAREYVNLPEKTAERFIPDPRRNSGRRLYRTGDRARLLGDGTLEVLGRCDFMVKVRGYSIELGAVEAAVEDLLPVRSSCVVAEGEEGTDKRLVAYLVPSGEGGMPEIDRKTGRSVPAREALKAALPHYALPSAYVELDALPLQEATGKVDRAKLPPPPPRAAPANREPERLPEGEGPEEEEAALSGIFESVLSLEPGDVGREDDFFEIGGHSLAAAELLTKIETAFGVRLPVSEVLASPTPAGLRERISAFRAGGSVRENAPDPRADAVLGRDISPASPGPPWGPPLREAREVFLTGATGFLGAFLLAGLLRGTSARVGCLVRRRAGEAPLAPVRENLRRYGLWRADFARRIVPVPGDLARPRLGLDRDAFEDLSERTDLVLHAGAGVNLVYPYSALRAVNVEGTREVLRLCCSGRPKPLHHVSTDGVFPPGSGVCREDADLEPLLSDLEDGYGQTKWAAEMLVREAARRGLPVSVYRPGNLSGSSESGASNPKDLLTNLLSASLKLGLAPEPDGGETWRFEATPVDSVARSILALADRPADSSPETFGLAAPEPGTAQEVFDDLEAAGYPLRRVPFEEWLEALASPEAPDSGLELERAVIGSGEALRLALATGNVSDDRNTRRALASPRPGGLRASPERTPLDRRLLALYARRLLGGGIETETEAKGE</sequence>
<dbReference type="InterPro" id="IPR020845">
    <property type="entry name" value="AMP-binding_CS"/>
</dbReference>
<protein>
    <submittedName>
        <fullName evidence="6">Thioester reductase domain-containing protein</fullName>
    </submittedName>
    <submittedName>
        <fullName evidence="5">Thioester-redct: thioester reductase domain</fullName>
    </submittedName>
</protein>
<dbReference type="HOGENOM" id="CLU_000022_2_17_11"/>
<dbReference type="InterPro" id="IPR036736">
    <property type="entry name" value="ACP-like_sf"/>
</dbReference>
<dbReference type="Pfam" id="PF00501">
    <property type="entry name" value="AMP-binding"/>
    <property type="match status" value="1"/>
</dbReference>
<dbReference type="GO" id="GO:0031177">
    <property type="term" value="F:phosphopantetheine binding"/>
    <property type="evidence" value="ECO:0007669"/>
    <property type="project" value="InterPro"/>
</dbReference>
<keyword evidence="2" id="KW-0597">Phosphoprotein</keyword>
<dbReference type="PATRIC" id="fig|42256.3.peg.621"/>
<dbReference type="PANTHER" id="PTHR44845">
    <property type="entry name" value="CARRIER DOMAIN-CONTAINING PROTEIN"/>
    <property type="match status" value="1"/>
</dbReference>
<dbReference type="InterPro" id="IPR010080">
    <property type="entry name" value="Thioester_reductase-like_dom"/>
</dbReference>
<dbReference type="InterPro" id="IPR006162">
    <property type="entry name" value="Ppantetheine_attach_site"/>
</dbReference>
<keyword evidence="7" id="KW-1185">Reference proteome</keyword>
<dbReference type="InterPro" id="IPR042099">
    <property type="entry name" value="ANL_N_sf"/>
</dbReference>
<dbReference type="Gene3D" id="1.10.1200.10">
    <property type="entry name" value="ACP-like"/>
    <property type="match status" value="1"/>
</dbReference>
<dbReference type="RefSeq" id="WP_051589285.1">
    <property type="nucleotide sequence ID" value="NZ_CP007514.1"/>
</dbReference>
<dbReference type="eggNOG" id="COG3320">
    <property type="taxonomic scope" value="Bacteria"/>
</dbReference>
<dbReference type="CDD" id="cd05235">
    <property type="entry name" value="SDR_e1"/>
    <property type="match status" value="1"/>
</dbReference>
<dbReference type="InterPro" id="IPR020806">
    <property type="entry name" value="PKS_PP-bd"/>
</dbReference>
<dbReference type="OrthoDB" id="2472181at2"/>
<dbReference type="SUPFAM" id="SSF51735">
    <property type="entry name" value="NAD(P)-binding Rossmann-fold domains"/>
    <property type="match status" value="1"/>
</dbReference>
<dbReference type="CDD" id="cd05930">
    <property type="entry name" value="A_NRPS"/>
    <property type="match status" value="1"/>
</dbReference>
<evidence type="ECO:0000256" key="1">
    <source>
        <dbReference type="ARBA" id="ARBA00022450"/>
    </source>
</evidence>
<evidence type="ECO:0000313" key="5">
    <source>
        <dbReference type="EMBL" id="AHY45894.1"/>
    </source>
</evidence>
<feature type="compositionally biased region" description="Basic and acidic residues" evidence="3">
    <location>
        <begin position="1"/>
        <end position="14"/>
    </location>
</feature>
<dbReference type="EMBL" id="CP007514">
    <property type="protein sequence ID" value="AHY45894.1"/>
    <property type="molecule type" value="Genomic_DNA"/>
</dbReference>
<dbReference type="InterPro" id="IPR013120">
    <property type="entry name" value="FAR_NAD-bd"/>
</dbReference>
<dbReference type="PROSITE" id="PS50075">
    <property type="entry name" value="CARRIER"/>
    <property type="match status" value="1"/>
</dbReference>
<dbReference type="InterPro" id="IPR009081">
    <property type="entry name" value="PP-bd_ACP"/>
</dbReference>
<reference evidence="5 7" key="1">
    <citation type="submission" date="2014-03" db="EMBL/GenBank/DDBJ databases">
        <title>Complete genome sequence of the Radio-Resistant Rubrobacter radiotolerans RSPS-4.</title>
        <authorList>
            <person name="Egas C.C."/>
            <person name="Barroso C.C."/>
            <person name="Froufe H.J.C."/>
            <person name="Pacheco J.J."/>
            <person name="Albuquerque L.L."/>
            <person name="da Costa M.M.S."/>
        </authorList>
    </citation>
    <scope>NUCLEOTIDE SEQUENCE [LARGE SCALE GENOMIC DNA]</scope>
    <source>
        <strain evidence="5 7">RSPS-4</strain>
    </source>
</reference>
<name>A0A023X1F1_RUBRA</name>
<dbReference type="Gene3D" id="3.40.50.12780">
    <property type="entry name" value="N-terminal domain of ligase-like"/>
    <property type="match status" value="1"/>
</dbReference>
<evidence type="ECO:0000256" key="3">
    <source>
        <dbReference type="SAM" id="MobiDB-lite"/>
    </source>
</evidence>
<dbReference type="SUPFAM" id="SSF47336">
    <property type="entry name" value="ACP-like"/>
    <property type="match status" value="1"/>
</dbReference>
<dbReference type="EMBL" id="JAWXXX010000001">
    <property type="protein sequence ID" value="MDX5893308.1"/>
    <property type="molecule type" value="Genomic_DNA"/>
</dbReference>
<dbReference type="STRING" id="42256.RradSPS_0611"/>
<feature type="region of interest" description="Disordered" evidence="3">
    <location>
        <begin position="639"/>
        <end position="663"/>
    </location>
</feature>
<keyword evidence="1" id="KW-0596">Phosphopantetheine</keyword>
<dbReference type="PROSITE" id="PS00455">
    <property type="entry name" value="AMP_BINDING"/>
    <property type="match status" value="1"/>
</dbReference>
<dbReference type="Pfam" id="PF00550">
    <property type="entry name" value="PP-binding"/>
    <property type="match status" value="1"/>
</dbReference>
<dbReference type="InterPro" id="IPR045851">
    <property type="entry name" value="AMP-bd_C_sf"/>
</dbReference>
<dbReference type="KEGG" id="rrd:RradSPS_0611"/>
<evidence type="ECO:0000313" key="6">
    <source>
        <dbReference type="EMBL" id="MDX5893308.1"/>
    </source>
</evidence>
<reference evidence="6" key="2">
    <citation type="submission" date="2023-11" db="EMBL/GenBank/DDBJ databases">
        <title>MicrobeMod: A computational toolkit for identifying prokaryotic methylation and restriction-modification with nanopore sequencing.</title>
        <authorList>
            <person name="Crits-Christoph A."/>
            <person name="Kang S.C."/>
            <person name="Lee H."/>
            <person name="Ostrov N."/>
        </authorList>
    </citation>
    <scope>NUCLEOTIDE SEQUENCE</scope>
    <source>
        <strain evidence="6">ATCC 51242</strain>
    </source>
</reference>
<organism evidence="5 7">
    <name type="scientific">Rubrobacter radiotolerans</name>
    <name type="common">Arthrobacter radiotolerans</name>
    <dbReference type="NCBI Taxonomy" id="42256"/>
    <lineage>
        <taxon>Bacteria</taxon>
        <taxon>Bacillati</taxon>
        <taxon>Actinomycetota</taxon>
        <taxon>Rubrobacteria</taxon>
        <taxon>Rubrobacterales</taxon>
        <taxon>Rubrobacteraceae</taxon>
        <taxon>Rubrobacter</taxon>
    </lineage>
</organism>
<accession>A0A023X1F1</accession>
<feature type="region of interest" description="Disordered" evidence="3">
    <location>
        <begin position="1"/>
        <end position="21"/>
    </location>
</feature>
<dbReference type="InterPro" id="IPR036291">
    <property type="entry name" value="NAD(P)-bd_dom_sf"/>
</dbReference>
<dbReference type="PANTHER" id="PTHR44845:SF6">
    <property type="entry name" value="BETA-ALANINE-ACTIVATING ENZYME"/>
    <property type="match status" value="1"/>
</dbReference>
<proteinExistence type="predicted"/>
<dbReference type="Gene3D" id="3.30.300.30">
    <property type="match status" value="1"/>
</dbReference>
<dbReference type="eggNOG" id="COG1020">
    <property type="taxonomic scope" value="Bacteria"/>
</dbReference>
<dbReference type="Proteomes" id="UP001281130">
    <property type="component" value="Unassembled WGS sequence"/>
</dbReference>
<evidence type="ECO:0000256" key="2">
    <source>
        <dbReference type="ARBA" id="ARBA00022553"/>
    </source>
</evidence>
<dbReference type="PROSITE" id="PS00012">
    <property type="entry name" value="PHOSPHOPANTETHEINE"/>
    <property type="match status" value="1"/>
</dbReference>
<dbReference type="NCBIfam" id="TIGR01746">
    <property type="entry name" value="Thioester-redct"/>
    <property type="match status" value="1"/>
</dbReference>
<feature type="region of interest" description="Disordered" evidence="3">
    <location>
        <begin position="996"/>
        <end position="1017"/>
    </location>
</feature>
<dbReference type="SUPFAM" id="SSF56801">
    <property type="entry name" value="Acetyl-CoA synthetase-like"/>
    <property type="match status" value="1"/>
</dbReference>